<dbReference type="Gene3D" id="3.90.79.10">
    <property type="entry name" value="Nucleoside Triphosphate Pyrophosphohydrolase"/>
    <property type="match status" value="1"/>
</dbReference>
<dbReference type="PANTHER" id="PTHR11839:SF18">
    <property type="entry name" value="NUDIX HYDROLASE DOMAIN-CONTAINING PROTEIN"/>
    <property type="match status" value="1"/>
</dbReference>
<dbReference type="PROSITE" id="PS51462">
    <property type="entry name" value="NUDIX"/>
    <property type="match status" value="1"/>
</dbReference>
<evidence type="ECO:0000313" key="9">
    <source>
        <dbReference type="EMBL" id="MBO1363759.1"/>
    </source>
</evidence>
<dbReference type="InterPro" id="IPR015797">
    <property type="entry name" value="NUDIX_hydrolase-like_dom_sf"/>
</dbReference>
<keyword evidence="5 9" id="KW-0378">Hydrolase</keyword>
<evidence type="ECO:0000256" key="1">
    <source>
        <dbReference type="ARBA" id="ARBA00000847"/>
    </source>
</evidence>
<keyword evidence="10" id="KW-1185">Reference proteome</keyword>
<organism evidence="9 10">
    <name type="scientific">Prevotella illustrans</name>
    <dbReference type="NCBI Taxonomy" id="2800387"/>
    <lineage>
        <taxon>Bacteria</taxon>
        <taxon>Pseudomonadati</taxon>
        <taxon>Bacteroidota</taxon>
        <taxon>Bacteroidia</taxon>
        <taxon>Bacteroidales</taxon>
        <taxon>Prevotellaceae</taxon>
        <taxon>Prevotella</taxon>
    </lineage>
</organism>
<accession>A0ABS3M6G0</accession>
<dbReference type="Pfam" id="PF00293">
    <property type="entry name" value="NUDIX"/>
    <property type="match status" value="1"/>
</dbReference>
<dbReference type="CDD" id="cd03424">
    <property type="entry name" value="NUDIX_ADPRase_Nudt5_UGPPase_Nudt14"/>
    <property type="match status" value="1"/>
</dbReference>
<comment type="caution">
    <text evidence="9">The sequence shown here is derived from an EMBL/GenBank/DDBJ whole genome shotgun (WGS) entry which is preliminary data.</text>
</comment>
<gene>
    <name evidence="9" type="ORF">JHU38_08260</name>
</gene>
<feature type="domain" description="Nudix hydrolase" evidence="8">
    <location>
        <begin position="44"/>
        <end position="175"/>
    </location>
</feature>
<evidence type="ECO:0000256" key="4">
    <source>
        <dbReference type="ARBA" id="ARBA00016377"/>
    </source>
</evidence>
<protein>
    <recommendedName>
        <fullName evidence="4">GDP-mannose pyrophosphatase</fullName>
    </recommendedName>
    <alternativeName>
        <fullName evidence="6">GDP-mannose hydrolase</fullName>
    </alternativeName>
    <alternativeName>
        <fullName evidence="7">GDPMK</fullName>
    </alternativeName>
</protein>
<dbReference type="EMBL" id="JAERMS010000025">
    <property type="protein sequence ID" value="MBO1363759.1"/>
    <property type="molecule type" value="Genomic_DNA"/>
</dbReference>
<evidence type="ECO:0000256" key="2">
    <source>
        <dbReference type="ARBA" id="ARBA00001946"/>
    </source>
</evidence>
<evidence type="ECO:0000259" key="8">
    <source>
        <dbReference type="PROSITE" id="PS51462"/>
    </source>
</evidence>
<comment type="similarity">
    <text evidence="3">Belongs to the Nudix hydrolase family. NudK subfamily.</text>
</comment>
<sequence length="184" mass="21171">MKFDDDNMKWTVLATEPIISRPWLNARRDTVRLPDGRIHDEYYVLHYPTWINVIAETTDGKIILERQYRHGLGVMSTEIPAGCVEAGETPLEAARRELMEETGYGNGVWTELLRVAPNPGAMDNFCYSYYAKDVERVGTPHFDATEDLKVYLVDKAEVLEMLKSGAFLQVMMVAPLWKFFYDLK</sequence>
<evidence type="ECO:0000256" key="6">
    <source>
        <dbReference type="ARBA" id="ARBA00032162"/>
    </source>
</evidence>
<dbReference type="InterPro" id="IPR020084">
    <property type="entry name" value="NUDIX_hydrolase_CS"/>
</dbReference>
<dbReference type="PROSITE" id="PS00893">
    <property type="entry name" value="NUDIX_BOX"/>
    <property type="match status" value="1"/>
</dbReference>
<dbReference type="SUPFAM" id="SSF55811">
    <property type="entry name" value="Nudix"/>
    <property type="match status" value="1"/>
</dbReference>
<evidence type="ECO:0000256" key="7">
    <source>
        <dbReference type="ARBA" id="ARBA00032272"/>
    </source>
</evidence>
<dbReference type="PANTHER" id="PTHR11839">
    <property type="entry name" value="UDP/ADP-SUGAR PYROPHOSPHATASE"/>
    <property type="match status" value="1"/>
</dbReference>
<dbReference type="GO" id="GO:0016787">
    <property type="term" value="F:hydrolase activity"/>
    <property type="evidence" value="ECO:0007669"/>
    <property type="project" value="UniProtKB-KW"/>
</dbReference>
<evidence type="ECO:0000256" key="3">
    <source>
        <dbReference type="ARBA" id="ARBA00007275"/>
    </source>
</evidence>
<dbReference type="Proteomes" id="UP000664265">
    <property type="component" value="Unassembled WGS sequence"/>
</dbReference>
<evidence type="ECO:0000256" key="5">
    <source>
        <dbReference type="ARBA" id="ARBA00022801"/>
    </source>
</evidence>
<comment type="cofactor">
    <cofactor evidence="2">
        <name>Mg(2+)</name>
        <dbReference type="ChEBI" id="CHEBI:18420"/>
    </cofactor>
</comment>
<evidence type="ECO:0000313" key="10">
    <source>
        <dbReference type="Proteomes" id="UP000664265"/>
    </source>
</evidence>
<comment type="catalytic activity">
    <reaction evidence="1">
        <text>GDP-alpha-D-mannose + H2O = alpha-D-mannose 1-phosphate + GMP + 2 H(+)</text>
        <dbReference type="Rhea" id="RHEA:27978"/>
        <dbReference type="ChEBI" id="CHEBI:15377"/>
        <dbReference type="ChEBI" id="CHEBI:15378"/>
        <dbReference type="ChEBI" id="CHEBI:57527"/>
        <dbReference type="ChEBI" id="CHEBI:58115"/>
        <dbReference type="ChEBI" id="CHEBI:58409"/>
    </reaction>
</comment>
<proteinExistence type="inferred from homology"/>
<dbReference type="RefSeq" id="WP_107582324.1">
    <property type="nucleotide sequence ID" value="NZ_JAERMS010000025.1"/>
</dbReference>
<name>A0ABS3M6G0_9BACT</name>
<reference evidence="9 10" key="1">
    <citation type="submission" date="2021-01" db="EMBL/GenBank/DDBJ databases">
        <title>Prevotella A2931 sp. nov.</title>
        <authorList>
            <person name="Buhl M."/>
            <person name="Oberhettinger P."/>
        </authorList>
    </citation>
    <scope>NUCLEOTIDE SEQUENCE [LARGE SCALE GENOMIC DNA]</scope>
    <source>
        <strain evidence="9 10">A2931</strain>
    </source>
</reference>
<dbReference type="InterPro" id="IPR000086">
    <property type="entry name" value="NUDIX_hydrolase_dom"/>
</dbReference>